<protein>
    <submittedName>
        <fullName evidence="1">Uncharacterized protein</fullName>
    </submittedName>
</protein>
<accession>A0A4Y7III5</accession>
<proteinExistence type="predicted"/>
<dbReference type="AlphaFoldDB" id="A0A4Y7III5"/>
<keyword evidence="2" id="KW-1185">Reference proteome</keyword>
<dbReference type="Proteomes" id="UP000316621">
    <property type="component" value="Chromosome 1"/>
</dbReference>
<evidence type="ECO:0000313" key="2">
    <source>
        <dbReference type="Proteomes" id="UP000316621"/>
    </source>
</evidence>
<dbReference type="EMBL" id="CM010715">
    <property type="protein sequence ID" value="RZC47511.1"/>
    <property type="molecule type" value="Genomic_DNA"/>
</dbReference>
<dbReference type="Gramene" id="RZC47511">
    <property type="protein sequence ID" value="RZC47511"/>
    <property type="gene ID" value="C5167_040458"/>
</dbReference>
<reference evidence="1 2" key="1">
    <citation type="journal article" date="2018" name="Science">
        <title>The opium poppy genome and morphinan production.</title>
        <authorList>
            <person name="Guo L."/>
            <person name="Winzer T."/>
            <person name="Yang X."/>
            <person name="Li Y."/>
            <person name="Ning Z."/>
            <person name="He Z."/>
            <person name="Teodor R."/>
            <person name="Lu Y."/>
            <person name="Bowser T.A."/>
            <person name="Graham I.A."/>
            <person name="Ye K."/>
        </authorList>
    </citation>
    <scope>NUCLEOTIDE SEQUENCE [LARGE SCALE GENOMIC DNA]</scope>
    <source>
        <strain evidence="2">cv. HN1</strain>
        <tissue evidence="1">Leaves</tissue>
    </source>
</reference>
<name>A0A4Y7III5_PAPSO</name>
<organism evidence="1 2">
    <name type="scientific">Papaver somniferum</name>
    <name type="common">Opium poppy</name>
    <dbReference type="NCBI Taxonomy" id="3469"/>
    <lineage>
        <taxon>Eukaryota</taxon>
        <taxon>Viridiplantae</taxon>
        <taxon>Streptophyta</taxon>
        <taxon>Embryophyta</taxon>
        <taxon>Tracheophyta</taxon>
        <taxon>Spermatophyta</taxon>
        <taxon>Magnoliopsida</taxon>
        <taxon>Ranunculales</taxon>
        <taxon>Papaveraceae</taxon>
        <taxon>Papaveroideae</taxon>
        <taxon>Papaver</taxon>
    </lineage>
</organism>
<gene>
    <name evidence="1" type="ORF">C5167_040458</name>
</gene>
<sequence>MVKPLSKSMGVSEYEPRVSPVIKTLVLICGGCFNSCSSPARACKEQKQNATAEVDYMALESQSHQMKTH</sequence>
<evidence type="ECO:0000313" key="1">
    <source>
        <dbReference type="EMBL" id="RZC47511.1"/>
    </source>
</evidence>